<evidence type="ECO:0000256" key="1">
    <source>
        <dbReference type="SAM" id="Phobius"/>
    </source>
</evidence>
<keyword evidence="1" id="KW-0472">Membrane</keyword>
<dbReference type="AlphaFoldDB" id="F2J6C9"/>
<reference evidence="2 3" key="1">
    <citation type="journal article" date="2011" name="J. Bacteriol.">
        <title>Complete genome sequence of Polymorphum gilvum SL003B-26A1T, a crude oil-degrading bacterium from oil-polluted saline soil.</title>
        <authorList>
            <person name="Li S.G."/>
            <person name="Tang Y.Q."/>
            <person name="Nie Y."/>
            <person name="Cai M."/>
            <person name="Wu X.L."/>
        </authorList>
    </citation>
    <scope>NUCLEOTIDE SEQUENCE [LARGE SCALE GENOMIC DNA]</scope>
    <source>
        <strain evidence="3">LMG 25793 / CGMCC 1.9160 / SL003B-26A1</strain>
    </source>
</reference>
<organism evidence="2 3">
    <name type="scientific">Polymorphum gilvum (strain LMG 25793 / CGMCC 1.9160 / SL003B-26A1)</name>
    <dbReference type="NCBI Taxonomy" id="991905"/>
    <lineage>
        <taxon>Bacteria</taxon>
        <taxon>Pseudomonadati</taxon>
        <taxon>Pseudomonadota</taxon>
        <taxon>Alphaproteobacteria</taxon>
        <taxon>Rhodobacterales</taxon>
        <taxon>Paracoccaceae</taxon>
        <taxon>Polymorphum</taxon>
    </lineage>
</organism>
<dbReference type="PATRIC" id="fig|991905.3.peg.2954"/>
<dbReference type="InterPro" id="IPR046071">
    <property type="entry name" value="DUF6030"/>
</dbReference>
<evidence type="ECO:0000313" key="2">
    <source>
        <dbReference type="EMBL" id="ADZ71304.1"/>
    </source>
</evidence>
<feature type="transmembrane region" description="Helical" evidence="1">
    <location>
        <begin position="49"/>
        <end position="71"/>
    </location>
</feature>
<protein>
    <submittedName>
        <fullName evidence="2">Uncharacterized protein</fullName>
    </submittedName>
</protein>
<keyword evidence="1" id="KW-0812">Transmembrane</keyword>
<sequence>MSRPNPVSAARRAQTRRRIWGDEAVAEPALQGINDSAVKPARHRRDVRAALLIGLPLAFLMVVAGLLAGSMTDWRFGLASPPADAPPPPPPDPLAALPEQLKARLTAPAPEVPAILKLSFSGSPHDLCVELAILGLPNKGWHPDPYHVGHWQCSSELVEIGPSTVDGGPTTMFFLLRGRDEATADHLRLKLNGANIDTFGTGRKMMVDVLQALSRRYAWAIPGRFLDAIATPQRLEMTDRGVRLSVAPEDPNLTGDPSANRRINVIVDFGEPDLIRPARGFEHNDGRKPARR</sequence>
<dbReference type="EMBL" id="CP002568">
    <property type="protein sequence ID" value="ADZ71304.1"/>
    <property type="molecule type" value="Genomic_DNA"/>
</dbReference>
<proteinExistence type="predicted"/>
<dbReference type="KEGG" id="pgv:SL003B_2880"/>
<name>F2J6C9_POLGS</name>
<dbReference type="HOGENOM" id="CLU_952671_0_0_5"/>
<dbReference type="Pfam" id="PF19495">
    <property type="entry name" value="DUF6030"/>
    <property type="match status" value="1"/>
</dbReference>
<keyword evidence="3" id="KW-1185">Reference proteome</keyword>
<evidence type="ECO:0000313" key="3">
    <source>
        <dbReference type="Proteomes" id="UP000008130"/>
    </source>
</evidence>
<gene>
    <name evidence="2" type="ordered locus">SL003B_2880</name>
</gene>
<accession>F2J6C9</accession>
<keyword evidence="1" id="KW-1133">Transmembrane helix</keyword>
<dbReference type="Proteomes" id="UP000008130">
    <property type="component" value="Chromosome"/>
</dbReference>